<dbReference type="AlphaFoldDB" id="A0A432YBQ7"/>
<evidence type="ECO:0000256" key="1">
    <source>
        <dbReference type="PROSITE-ProRule" id="PRU00169"/>
    </source>
</evidence>
<organism evidence="4 5">
    <name type="scientific">Idiomarina fontislapidosi</name>
    <dbReference type="NCBI Taxonomy" id="263723"/>
    <lineage>
        <taxon>Bacteria</taxon>
        <taxon>Pseudomonadati</taxon>
        <taxon>Pseudomonadota</taxon>
        <taxon>Gammaproteobacteria</taxon>
        <taxon>Alteromonadales</taxon>
        <taxon>Idiomarinaceae</taxon>
        <taxon>Idiomarina</taxon>
    </lineage>
</organism>
<proteinExistence type="predicted"/>
<sequence length="548" mass="62852">MSEALDLSDKRVLIIEDQKAFQVMLKGLLINLGAKEVDAKRTGEAGIAAYARRPYDILLVDYNLGRGKNGRQVLEELRQRQMLKPETLFFIITGDNTRPMVLSALELQPDDYLTKPFSHRVLRARLLRAYKRRMWLRDVFKSLYSKNYEQCIEACQKHINAQSRYAPYCQKLQIELYNKVGQLDAADAAIEQLLADGGQSWARLKQAETRLLQQRPDEALELIASVIKKMPNAIEAHDLKTRCYLIKSSLSDALDSARVAITMAPFSIERQTLLARIARDSENYEIAKQAMNNVLQIARTSVYRNVQHLCNYLRAILDAAEHAETRQQIAKYQTEATMELQRARFDENLVYSDVSFETIESILLSRIDSFNGRLREAQSRLNHVVGDDLAAGNKLPEEISFDVVAILMDLGEFEKADDIMQQYQELFSVDEYTQRLLRDRVSRSEGRRAQFRDMHEQGIREYEDRHYKEALNSFREALKMAPLNSGAALNFIQAAVRYCAEANSDNEIGFLKKECLSCLRTLQGMALSSSHAARYQHLIKQTARFNLS</sequence>
<dbReference type="EMBL" id="PIPV01000001">
    <property type="protein sequence ID" value="RUO58351.1"/>
    <property type="molecule type" value="Genomic_DNA"/>
</dbReference>
<evidence type="ECO:0000256" key="2">
    <source>
        <dbReference type="PROSITE-ProRule" id="PRU00339"/>
    </source>
</evidence>
<dbReference type="PROSITE" id="PS50110">
    <property type="entry name" value="RESPONSE_REGULATORY"/>
    <property type="match status" value="1"/>
</dbReference>
<dbReference type="SMART" id="SM00448">
    <property type="entry name" value="REC"/>
    <property type="match status" value="1"/>
</dbReference>
<dbReference type="GO" id="GO:0000160">
    <property type="term" value="P:phosphorelay signal transduction system"/>
    <property type="evidence" value="ECO:0007669"/>
    <property type="project" value="InterPro"/>
</dbReference>
<dbReference type="InterPro" id="IPR011006">
    <property type="entry name" value="CheY-like_superfamily"/>
</dbReference>
<name>A0A432YBQ7_9GAMM</name>
<dbReference type="InterPro" id="IPR001789">
    <property type="entry name" value="Sig_transdc_resp-reg_receiver"/>
</dbReference>
<dbReference type="PROSITE" id="PS50005">
    <property type="entry name" value="TPR"/>
    <property type="match status" value="1"/>
</dbReference>
<dbReference type="Proteomes" id="UP000287330">
    <property type="component" value="Unassembled WGS sequence"/>
</dbReference>
<dbReference type="Gene3D" id="1.25.40.10">
    <property type="entry name" value="Tetratricopeptide repeat domain"/>
    <property type="match status" value="2"/>
</dbReference>
<accession>A0A432YBQ7</accession>
<dbReference type="PANTHER" id="PTHR43228">
    <property type="entry name" value="TWO-COMPONENT RESPONSE REGULATOR"/>
    <property type="match status" value="1"/>
</dbReference>
<protein>
    <submittedName>
        <fullName evidence="4">Response regulator</fullName>
    </submittedName>
</protein>
<dbReference type="InterPro" id="IPR011990">
    <property type="entry name" value="TPR-like_helical_dom_sf"/>
</dbReference>
<gene>
    <name evidence="4" type="ORF">CWE25_01800</name>
</gene>
<keyword evidence="2" id="KW-0802">TPR repeat</keyword>
<dbReference type="Gene3D" id="3.40.50.2300">
    <property type="match status" value="1"/>
</dbReference>
<evidence type="ECO:0000259" key="3">
    <source>
        <dbReference type="PROSITE" id="PS50110"/>
    </source>
</evidence>
<dbReference type="CDD" id="cd17589">
    <property type="entry name" value="REC_TPR"/>
    <property type="match status" value="1"/>
</dbReference>
<feature type="domain" description="Response regulatory" evidence="3">
    <location>
        <begin position="11"/>
        <end position="130"/>
    </location>
</feature>
<keyword evidence="1" id="KW-0597">Phosphoprotein</keyword>
<dbReference type="InterPro" id="IPR019734">
    <property type="entry name" value="TPR_rpt"/>
</dbReference>
<dbReference type="Pfam" id="PF00072">
    <property type="entry name" value="Response_reg"/>
    <property type="match status" value="1"/>
</dbReference>
<dbReference type="OrthoDB" id="7298659at2"/>
<keyword evidence="5" id="KW-1185">Reference proteome</keyword>
<dbReference type="SUPFAM" id="SSF48452">
    <property type="entry name" value="TPR-like"/>
    <property type="match status" value="1"/>
</dbReference>
<feature type="repeat" description="TPR" evidence="2">
    <location>
        <begin position="451"/>
        <end position="484"/>
    </location>
</feature>
<dbReference type="RefSeq" id="WP_110572575.1">
    <property type="nucleotide sequence ID" value="NZ_PIPV01000001.1"/>
</dbReference>
<dbReference type="PANTHER" id="PTHR43228:SF1">
    <property type="entry name" value="TWO-COMPONENT RESPONSE REGULATOR ARR22"/>
    <property type="match status" value="1"/>
</dbReference>
<comment type="caution">
    <text evidence="4">The sequence shown here is derived from an EMBL/GenBank/DDBJ whole genome shotgun (WGS) entry which is preliminary data.</text>
</comment>
<evidence type="ECO:0000313" key="4">
    <source>
        <dbReference type="EMBL" id="RUO58351.1"/>
    </source>
</evidence>
<reference evidence="5" key="1">
    <citation type="journal article" date="2018" name="Front. Microbiol.">
        <title>Genome-Based Analysis Reveals the Taxonomy and Diversity of the Family Idiomarinaceae.</title>
        <authorList>
            <person name="Liu Y."/>
            <person name="Lai Q."/>
            <person name="Shao Z."/>
        </authorList>
    </citation>
    <scope>NUCLEOTIDE SEQUENCE [LARGE SCALE GENOMIC DNA]</scope>
    <source>
        <strain evidence="5">F23</strain>
    </source>
</reference>
<evidence type="ECO:0000313" key="5">
    <source>
        <dbReference type="Proteomes" id="UP000287330"/>
    </source>
</evidence>
<feature type="modified residue" description="4-aspartylphosphate" evidence="1">
    <location>
        <position position="61"/>
    </location>
</feature>
<dbReference type="SUPFAM" id="SSF52172">
    <property type="entry name" value="CheY-like"/>
    <property type="match status" value="1"/>
</dbReference>
<dbReference type="InterPro" id="IPR052048">
    <property type="entry name" value="ST_Response_Regulator"/>
</dbReference>